<protein>
    <submittedName>
        <fullName evidence="8">Uncharacterized protein</fullName>
    </submittedName>
</protein>
<dbReference type="Pfam" id="PF00385">
    <property type="entry name" value="Chromo"/>
    <property type="match status" value="1"/>
</dbReference>
<dbReference type="Pfam" id="PF05033">
    <property type="entry name" value="Pre-SET"/>
    <property type="match status" value="1"/>
</dbReference>
<gene>
    <name evidence="8" type="ORF">AB6A40_009101</name>
</gene>
<evidence type="ECO:0000313" key="8">
    <source>
        <dbReference type="EMBL" id="MFH4982392.1"/>
    </source>
</evidence>
<comment type="subcellular location">
    <subcellularLocation>
        <location evidence="1">Chromosome</location>
    </subcellularLocation>
</comment>
<dbReference type="PANTHER" id="PTHR46223:SF3">
    <property type="entry name" value="HISTONE-LYSINE N-METHYLTRANSFERASE SET-23"/>
    <property type="match status" value="1"/>
</dbReference>
<keyword evidence="9" id="KW-1185">Reference proteome</keyword>
<dbReference type="InterPro" id="IPR007728">
    <property type="entry name" value="Pre-SET_dom"/>
</dbReference>
<dbReference type="Gene3D" id="2.170.270.10">
    <property type="entry name" value="SET domain"/>
    <property type="match status" value="1"/>
</dbReference>
<reference evidence="8 9" key="1">
    <citation type="submission" date="2024-08" db="EMBL/GenBank/DDBJ databases">
        <title>Gnathostoma spinigerum genome.</title>
        <authorList>
            <person name="Gonzalez-Bertolin B."/>
            <person name="Monzon S."/>
            <person name="Zaballos A."/>
            <person name="Jimenez P."/>
            <person name="Dekumyoy P."/>
            <person name="Varona S."/>
            <person name="Cuesta I."/>
            <person name="Sumanam S."/>
            <person name="Adisakwattana P."/>
            <person name="Gasser R.B."/>
            <person name="Hernandez-Gonzalez A."/>
            <person name="Young N.D."/>
            <person name="Perteguer M.J."/>
        </authorList>
    </citation>
    <scope>NUCLEOTIDE SEQUENCE [LARGE SCALE GENOMIC DNA]</scope>
    <source>
        <strain evidence="8">AL3</strain>
        <tissue evidence="8">Liver</tissue>
    </source>
</reference>
<dbReference type="SMART" id="SM00468">
    <property type="entry name" value="PreSET"/>
    <property type="match status" value="1"/>
</dbReference>
<proteinExistence type="predicted"/>
<dbReference type="GO" id="GO:0008168">
    <property type="term" value="F:methyltransferase activity"/>
    <property type="evidence" value="ECO:0007669"/>
    <property type="project" value="UniProtKB-KW"/>
</dbReference>
<dbReference type="SMART" id="SM00298">
    <property type="entry name" value="CHROMO"/>
    <property type="match status" value="1"/>
</dbReference>
<dbReference type="CDD" id="cd00024">
    <property type="entry name" value="CD_CSD"/>
    <property type="match status" value="1"/>
</dbReference>
<evidence type="ECO:0000256" key="1">
    <source>
        <dbReference type="ARBA" id="ARBA00004286"/>
    </source>
</evidence>
<dbReference type="GO" id="GO:0032259">
    <property type="term" value="P:methylation"/>
    <property type="evidence" value="ECO:0007669"/>
    <property type="project" value="UniProtKB-KW"/>
</dbReference>
<evidence type="ECO:0000256" key="5">
    <source>
        <dbReference type="ARBA" id="ARBA00022691"/>
    </source>
</evidence>
<dbReference type="InterPro" id="IPR046341">
    <property type="entry name" value="SET_dom_sf"/>
</dbReference>
<comment type="caution">
    <text evidence="8">The sequence shown here is derived from an EMBL/GenBank/DDBJ whole genome shotgun (WGS) entry which is preliminary data.</text>
</comment>
<dbReference type="InterPro" id="IPR023780">
    <property type="entry name" value="Chromo_domain"/>
</dbReference>
<evidence type="ECO:0000259" key="7">
    <source>
        <dbReference type="PROSITE" id="PS50867"/>
    </source>
</evidence>
<accession>A0ABD6ETD5</accession>
<name>A0ABD6ETD5_9BILA</name>
<feature type="domain" description="Pre-SET" evidence="7">
    <location>
        <begin position="348"/>
        <end position="411"/>
    </location>
</feature>
<evidence type="ECO:0000256" key="2">
    <source>
        <dbReference type="ARBA" id="ARBA00022454"/>
    </source>
</evidence>
<dbReference type="InterPro" id="IPR016197">
    <property type="entry name" value="Chromo-like_dom_sf"/>
</dbReference>
<keyword evidence="2" id="KW-0158">Chromosome</keyword>
<evidence type="ECO:0000256" key="4">
    <source>
        <dbReference type="ARBA" id="ARBA00022679"/>
    </source>
</evidence>
<organism evidence="8 9">
    <name type="scientific">Gnathostoma spinigerum</name>
    <dbReference type="NCBI Taxonomy" id="75299"/>
    <lineage>
        <taxon>Eukaryota</taxon>
        <taxon>Metazoa</taxon>
        <taxon>Ecdysozoa</taxon>
        <taxon>Nematoda</taxon>
        <taxon>Chromadorea</taxon>
        <taxon>Rhabditida</taxon>
        <taxon>Spirurina</taxon>
        <taxon>Gnathostomatomorpha</taxon>
        <taxon>Gnathostomatoidea</taxon>
        <taxon>Gnathostomatidae</taxon>
        <taxon>Gnathostoma</taxon>
    </lineage>
</organism>
<dbReference type="SUPFAM" id="SSF82199">
    <property type="entry name" value="SET domain"/>
    <property type="match status" value="1"/>
</dbReference>
<dbReference type="InterPro" id="IPR050973">
    <property type="entry name" value="H3K9_Histone-Lys_N-MTase"/>
</dbReference>
<dbReference type="SUPFAM" id="SSF54160">
    <property type="entry name" value="Chromo domain-like"/>
    <property type="match status" value="1"/>
</dbReference>
<keyword evidence="3" id="KW-0489">Methyltransferase</keyword>
<dbReference type="PROSITE" id="PS50013">
    <property type="entry name" value="CHROMO_2"/>
    <property type="match status" value="1"/>
</dbReference>
<dbReference type="EMBL" id="JBGFUD010009177">
    <property type="protein sequence ID" value="MFH4982392.1"/>
    <property type="molecule type" value="Genomic_DNA"/>
</dbReference>
<dbReference type="GO" id="GO:0005694">
    <property type="term" value="C:chromosome"/>
    <property type="evidence" value="ECO:0007669"/>
    <property type="project" value="UniProtKB-SubCell"/>
</dbReference>
<dbReference type="InterPro" id="IPR000953">
    <property type="entry name" value="Chromo/chromo_shadow_dom"/>
</dbReference>
<sequence length="448" mass="51492">MAAVQPLVNIENRYLRSHKQKRHGLARRHNKLKLKTWKSGKRCCNVLDTVSRVSETNESASIISLNGVIKKEYWSKESKFLSPGSIRKIDEFFKKSPGETFTKRSPVEKSVSSRVLTDLISDNSTAEPREILYASTLSSSVDLVDSSFVSSIDSSTTEDIENILPSIEKHNGEEERSYITKHVDVDAEAAAETEEKPDPLTGCIRADIYEVERILAMKGSKENRQYLLKWVGWPFNESTWVKESDLKHMQLLLKKFEKQERLLAPFVTNHHAKLRRISDDCLPQFFSLMAWEDSINRKLMESGQAPLYIYNDVDDTCRRKTFEFILKNRLPATVDSFLSEIRRMGAILGCSCETSCFGRNNCCPQQYQSQLAYTKYKRLSSRFAQNRQLIIECNEACRCSKDCVNRIVQRGRRYAVAMVRTKTRGWALFTLEDIPANVFVAEYVGEVR</sequence>
<dbReference type="Gene3D" id="2.40.50.40">
    <property type="match status" value="1"/>
</dbReference>
<dbReference type="Proteomes" id="UP001608902">
    <property type="component" value="Unassembled WGS sequence"/>
</dbReference>
<dbReference type="PANTHER" id="PTHR46223">
    <property type="entry name" value="HISTONE-LYSINE N-METHYLTRANSFERASE SUV39H"/>
    <property type="match status" value="1"/>
</dbReference>
<keyword evidence="5" id="KW-0949">S-adenosyl-L-methionine</keyword>
<evidence type="ECO:0000259" key="6">
    <source>
        <dbReference type="PROSITE" id="PS50013"/>
    </source>
</evidence>
<evidence type="ECO:0000256" key="3">
    <source>
        <dbReference type="ARBA" id="ARBA00022603"/>
    </source>
</evidence>
<dbReference type="PROSITE" id="PS50867">
    <property type="entry name" value="PRE_SET"/>
    <property type="match status" value="1"/>
</dbReference>
<keyword evidence="4" id="KW-0808">Transferase</keyword>
<evidence type="ECO:0000313" key="9">
    <source>
        <dbReference type="Proteomes" id="UP001608902"/>
    </source>
</evidence>
<feature type="domain" description="Chromo" evidence="6">
    <location>
        <begin position="209"/>
        <end position="260"/>
    </location>
</feature>
<dbReference type="AlphaFoldDB" id="A0ABD6ETD5"/>